<dbReference type="Gene3D" id="3.30.540.10">
    <property type="entry name" value="Fructose-1,6-Bisphosphatase, subunit A, domain 1"/>
    <property type="match status" value="1"/>
</dbReference>
<evidence type="ECO:0000313" key="8">
    <source>
        <dbReference type="EMBL" id="PQA47682.1"/>
    </source>
</evidence>
<comment type="cofactor">
    <cofactor evidence="6 7">
        <name>Mg(2+)</name>
        <dbReference type="ChEBI" id="CHEBI:18420"/>
    </cofactor>
</comment>
<evidence type="ECO:0000256" key="1">
    <source>
        <dbReference type="ARBA" id="ARBA00005289"/>
    </source>
</evidence>
<keyword evidence="9" id="KW-1185">Reference proteome</keyword>
<dbReference type="PRINTS" id="PR00377">
    <property type="entry name" value="IMPHPHTASES"/>
</dbReference>
<feature type="binding site" evidence="7">
    <location>
        <position position="95"/>
    </location>
    <ligand>
        <name>Mg(2+)</name>
        <dbReference type="ChEBI" id="CHEBI:18420"/>
        <label>1</label>
        <note>catalytic</note>
    </ligand>
</feature>
<proteinExistence type="inferred from homology"/>
<feature type="binding site" evidence="6">
    <location>
        <position position="95"/>
    </location>
    <ligand>
        <name>Mg(2+)</name>
        <dbReference type="ChEBI" id="CHEBI:18420"/>
        <label>2</label>
    </ligand>
</feature>
<dbReference type="PROSITE" id="PS00630">
    <property type="entry name" value="IMP_2"/>
    <property type="match status" value="1"/>
</dbReference>
<dbReference type="OrthoDB" id="9785695at2"/>
<dbReference type="RefSeq" id="WP_105191649.1">
    <property type="nucleotide sequence ID" value="NZ_PTQZ01000059.1"/>
</dbReference>
<accession>A0A2P6ATJ2</accession>
<dbReference type="GO" id="GO:0000287">
    <property type="term" value="F:magnesium ion binding"/>
    <property type="evidence" value="ECO:0007669"/>
    <property type="project" value="UniProtKB-UniRule"/>
</dbReference>
<dbReference type="InterPro" id="IPR006240">
    <property type="entry name" value="CysQ"/>
</dbReference>
<keyword evidence="6 7" id="KW-0479">Metal-binding</keyword>
<feature type="binding site" evidence="6">
    <location>
        <position position="97"/>
    </location>
    <ligand>
        <name>Mg(2+)</name>
        <dbReference type="ChEBI" id="CHEBI:18420"/>
        <label>1</label>
    </ligand>
</feature>
<dbReference type="GO" id="GO:0046854">
    <property type="term" value="P:phosphatidylinositol phosphate biosynthetic process"/>
    <property type="evidence" value="ECO:0007669"/>
    <property type="project" value="InterPro"/>
</dbReference>
<dbReference type="Pfam" id="PF00459">
    <property type="entry name" value="Inositol_P"/>
    <property type="match status" value="1"/>
</dbReference>
<dbReference type="PANTHER" id="PTHR43028:SF5">
    <property type="entry name" value="3'(2'),5'-BISPHOSPHATE NUCLEOTIDASE 1"/>
    <property type="match status" value="1"/>
</dbReference>
<comment type="similarity">
    <text evidence="1 6">Belongs to the inositol monophosphatase superfamily. CysQ family.</text>
</comment>
<feature type="binding site" evidence="7">
    <location>
        <position position="97"/>
    </location>
    <ligand>
        <name>Mg(2+)</name>
        <dbReference type="ChEBI" id="CHEBI:18420"/>
        <label>1</label>
        <note>catalytic</note>
    </ligand>
</feature>
<name>A0A2P6ATJ2_9GAMM</name>
<dbReference type="GO" id="GO:0000103">
    <property type="term" value="P:sulfate assimilation"/>
    <property type="evidence" value="ECO:0007669"/>
    <property type="project" value="TreeGrafter"/>
</dbReference>
<feature type="binding site" evidence="6">
    <location>
        <position position="226"/>
    </location>
    <ligand>
        <name>Mg(2+)</name>
        <dbReference type="ChEBI" id="CHEBI:18420"/>
        <label>2</label>
    </ligand>
</feature>
<gene>
    <name evidence="6 8" type="primary">cysQ</name>
    <name evidence="8" type="ORF">C5O18_03915</name>
</gene>
<protein>
    <recommendedName>
        <fullName evidence="6">3'(2'),5'-bisphosphate nucleotidase CysQ</fullName>
        <ecNumber evidence="6">3.1.3.7</ecNumber>
    </recommendedName>
    <alternativeName>
        <fullName evidence="6">3'(2'),5-bisphosphonucleoside 3'(2')-phosphohydrolase</fullName>
    </alternativeName>
    <alternativeName>
        <fullName evidence="6">3'-phosphoadenosine 5'-phosphate phosphatase</fullName>
        <shortName evidence="6">PAP phosphatase</shortName>
    </alternativeName>
</protein>
<dbReference type="GO" id="GO:0050427">
    <property type="term" value="P:3'-phosphoadenosine 5'-phosphosulfate metabolic process"/>
    <property type="evidence" value="ECO:0007669"/>
    <property type="project" value="TreeGrafter"/>
</dbReference>
<evidence type="ECO:0000256" key="6">
    <source>
        <dbReference type="HAMAP-Rule" id="MF_02095"/>
    </source>
</evidence>
<keyword evidence="2 6" id="KW-1003">Cell membrane</keyword>
<feature type="binding site" evidence="6">
    <location>
        <position position="75"/>
    </location>
    <ligand>
        <name>substrate</name>
    </ligand>
</feature>
<dbReference type="NCBIfam" id="TIGR01331">
    <property type="entry name" value="bisphos_cysQ"/>
    <property type="match status" value="1"/>
</dbReference>
<dbReference type="CDD" id="cd01638">
    <property type="entry name" value="CysQ"/>
    <property type="match status" value="1"/>
</dbReference>
<dbReference type="InterPro" id="IPR000760">
    <property type="entry name" value="Inositol_monophosphatase-like"/>
</dbReference>
<dbReference type="GO" id="GO:0008441">
    <property type="term" value="F:3'(2'),5'-bisphosphate nucleotidase activity"/>
    <property type="evidence" value="ECO:0007669"/>
    <property type="project" value="UniProtKB-UniRule"/>
</dbReference>
<evidence type="ECO:0000313" key="9">
    <source>
        <dbReference type="Proteomes" id="UP000243900"/>
    </source>
</evidence>
<dbReference type="HAMAP" id="MF_02095">
    <property type="entry name" value="CysQ"/>
    <property type="match status" value="1"/>
</dbReference>
<dbReference type="EMBL" id="PTQZ01000059">
    <property type="protein sequence ID" value="PQA47682.1"/>
    <property type="molecule type" value="Genomic_DNA"/>
</dbReference>
<feature type="binding site" evidence="6">
    <location>
        <position position="226"/>
    </location>
    <ligand>
        <name>substrate</name>
    </ligand>
</feature>
<dbReference type="InterPro" id="IPR050725">
    <property type="entry name" value="CysQ/Inositol_MonoPase"/>
</dbReference>
<feature type="binding site" evidence="6">
    <location>
        <begin position="97"/>
        <end position="100"/>
    </location>
    <ligand>
        <name>substrate</name>
    </ligand>
</feature>
<dbReference type="EC" id="3.1.3.7" evidence="6"/>
<evidence type="ECO:0000256" key="4">
    <source>
        <dbReference type="ARBA" id="ARBA00022801"/>
    </source>
</evidence>
<dbReference type="GO" id="GO:0005886">
    <property type="term" value="C:plasma membrane"/>
    <property type="evidence" value="ECO:0007669"/>
    <property type="project" value="UniProtKB-SubCell"/>
</dbReference>
<dbReference type="Gene3D" id="3.40.190.80">
    <property type="match status" value="1"/>
</dbReference>
<evidence type="ECO:0000256" key="5">
    <source>
        <dbReference type="ARBA" id="ARBA00023136"/>
    </source>
</evidence>
<dbReference type="InterPro" id="IPR020550">
    <property type="entry name" value="Inositol_monophosphatase_CS"/>
</dbReference>
<keyword evidence="5 6" id="KW-0472">Membrane</keyword>
<dbReference type="AlphaFoldDB" id="A0A2P6ATJ2"/>
<feature type="binding site" evidence="6">
    <location>
        <position position="95"/>
    </location>
    <ligand>
        <name>Mg(2+)</name>
        <dbReference type="ChEBI" id="CHEBI:18420"/>
        <label>1</label>
    </ligand>
</feature>
<feature type="binding site" evidence="7">
    <location>
        <position position="75"/>
    </location>
    <ligand>
        <name>Mg(2+)</name>
        <dbReference type="ChEBI" id="CHEBI:18420"/>
        <label>1</label>
        <note>catalytic</note>
    </ligand>
</feature>
<comment type="caution">
    <text evidence="8">The sequence shown here is derived from an EMBL/GenBank/DDBJ whole genome shotgun (WGS) entry which is preliminary data.</text>
</comment>
<dbReference type="SUPFAM" id="SSF56655">
    <property type="entry name" value="Carbohydrate phosphatase"/>
    <property type="match status" value="1"/>
</dbReference>
<comment type="function">
    <text evidence="6">Converts adenosine-3',5'-bisphosphate (PAP) to AMP.</text>
</comment>
<comment type="subcellular location">
    <subcellularLocation>
        <location evidence="6">Cell inner membrane</location>
        <topology evidence="6">Peripheral membrane protein</topology>
        <orientation evidence="6">Cytoplasmic side</orientation>
    </subcellularLocation>
</comment>
<dbReference type="Proteomes" id="UP000243900">
    <property type="component" value="Unassembled WGS sequence"/>
</dbReference>
<evidence type="ECO:0000256" key="2">
    <source>
        <dbReference type="ARBA" id="ARBA00022475"/>
    </source>
</evidence>
<keyword evidence="4 6" id="KW-0378">Hydrolase</keyword>
<feature type="binding site" evidence="7">
    <location>
        <position position="98"/>
    </location>
    <ligand>
        <name>Mg(2+)</name>
        <dbReference type="ChEBI" id="CHEBI:18420"/>
        <label>1</label>
        <note>catalytic</note>
    </ligand>
</feature>
<keyword evidence="6 7" id="KW-0460">Magnesium</keyword>
<keyword evidence="3 6" id="KW-0997">Cell inner membrane</keyword>
<comment type="catalytic activity">
    <reaction evidence="6">
        <text>adenosine 3',5'-bisphosphate + H2O = AMP + phosphate</text>
        <dbReference type="Rhea" id="RHEA:10040"/>
        <dbReference type="ChEBI" id="CHEBI:15377"/>
        <dbReference type="ChEBI" id="CHEBI:43474"/>
        <dbReference type="ChEBI" id="CHEBI:58343"/>
        <dbReference type="ChEBI" id="CHEBI:456215"/>
        <dbReference type="EC" id="3.1.3.7"/>
    </reaction>
</comment>
<sequence length="278" mass="29783">MKAVGRDEMAAVLAVAAEAGREIMAIYADEARWQVRDKADDSPVTAADLAAHAVIEHGLRALPWPWLAALPVLSEESPPAQLAGRRSWPACWLVDPLDGTREFIARNGEFSVNIALVLGDEAVLGVVLSPVDGSAYVAARDQGSFRVSGGDWALLHVSLLPADGSPLRLTVSRRHGLEQLAAFEQAVAARLGPVERHPAGSAFKICAVAEGRADAYPRFGPTSEWDTAAAQVVLEEAGGHLLDARGRRFRYNRRDTLLNAGFLAVGAEPVQWLACWPA</sequence>
<feature type="binding site" evidence="6">
    <location>
        <position position="98"/>
    </location>
    <ligand>
        <name>Mg(2+)</name>
        <dbReference type="ChEBI" id="CHEBI:18420"/>
        <label>2</label>
    </ligand>
</feature>
<organism evidence="8 9">
    <name type="scientific">Amnimonas aquatica</name>
    <dbReference type="NCBI Taxonomy" id="2094561"/>
    <lineage>
        <taxon>Bacteria</taxon>
        <taxon>Pseudomonadati</taxon>
        <taxon>Pseudomonadota</taxon>
        <taxon>Gammaproteobacteria</taxon>
        <taxon>Moraxellales</taxon>
        <taxon>Moraxellaceae</taxon>
        <taxon>Amnimonas</taxon>
    </lineage>
</organism>
<evidence type="ECO:0000256" key="7">
    <source>
        <dbReference type="PIRSR" id="PIRSR600760-2"/>
    </source>
</evidence>
<reference evidence="9" key="1">
    <citation type="submission" date="2018-02" db="EMBL/GenBank/DDBJ databases">
        <title>Genome sequencing of Solimonas sp. HR-BB.</title>
        <authorList>
            <person name="Lee Y."/>
            <person name="Jeon C.O."/>
        </authorList>
    </citation>
    <scope>NUCLEOTIDE SEQUENCE [LARGE SCALE GENOMIC DNA]</scope>
    <source>
        <strain evidence="9">HR-E</strain>
    </source>
</reference>
<evidence type="ECO:0000256" key="3">
    <source>
        <dbReference type="ARBA" id="ARBA00022519"/>
    </source>
</evidence>
<dbReference type="PANTHER" id="PTHR43028">
    <property type="entry name" value="3'(2'),5'-BISPHOSPHATE NUCLEOTIDASE 1"/>
    <property type="match status" value="1"/>
</dbReference>
<feature type="binding site" evidence="6">
    <location>
        <position position="75"/>
    </location>
    <ligand>
        <name>Mg(2+)</name>
        <dbReference type="ChEBI" id="CHEBI:18420"/>
        <label>1</label>
    </ligand>
</feature>
<feature type="binding site" evidence="7">
    <location>
        <position position="226"/>
    </location>
    <ligand>
        <name>Mg(2+)</name>
        <dbReference type="ChEBI" id="CHEBI:18420"/>
        <label>1</label>
        <note>catalytic</note>
    </ligand>
</feature>